<dbReference type="CDD" id="cd03443">
    <property type="entry name" value="PaaI_thioesterase"/>
    <property type="match status" value="1"/>
</dbReference>
<dbReference type="InterPro" id="IPR006683">
    <property type="entry name" value="Thioestr_dom"/>
</dbReference>
<dbReference type="Gene3D" id="3.10.129.10">
    <property type="entry name" value="Hotdog Thioesterase"/>
    <property type="match status" value="1"/>
</dbReference>
<sequence length="193" mass="19705">MSDTDRAATDADDAAPSRPAATARTATPADGASPATGAVLAELQRVTRGTLAERLGIQLLEARADRVVGTMPVAGNTQPYGLLHGGASVALAETLGSYAAALHAGPGRQAVGLEVSATHHRGVRDGVVTGRATALHLGRTTASYEIVVEDETARRVCTARLTCLLIAARGESQSTDTSDLLATEPASVADPRD</sequence>
<dbReference type="AlphaFoldDB" id="A0A511YV26"/>
<accession>A0A511YV26</accession>
<organism evidence="5 6">
    <name type="scientific">Actinotalea fermentans</name>
    <dbReference type="NCBI Taxonomy" id="43671"/>
    <lineage>
        <taxon>Bacteria</taxon>
        <taxon>Bacillati</taxon>
        <taxon>Actinomycetota</taxon>
        <taxon>Actinomycetes</taxon>
        <taxon>Micrococcales</taxon>
        <taxon>Cellulomonadaceae</taxon>
        <taxon>Actinotalea</taxon>
    </lineage>
</organism>
<dbReference type="Proteomes" id="UP000321484">
    <property type="component" value="Unassembled WGS sequence"/>
</dbReference>
<dbReference type="NCBIfam" id="TIGR00369">
    <property type="entry name" value="unchar_dom_1"/>
    <property type="match status" value="1"/>
</dbReference>
<keyword evidence="6" id="KW-1185">Reference proteome</keyword>
<feature type="compositionally biased region" description="Low complexity" evidence="3">
    <location>
        <begin position="14"/>
        <end position="30"/>
    </location>
</feature>
<dbReference type="InterPro" id="IPR029069">
    <property type="entry name" value="HotDog_dom_sf"/>
</dbReference>
<dbReference type="GO" id="GO:0005829">
    <property type="term" value="C:cytosol"/>
    <property type="evidence" value="ECO:0007669"/>
    <property type="project" value="TreeGrafter"/>
</dbReference>
<dbReference type="RefSeq" id="WP_146819105.1">
    <property type="nucleotide sequence ID" value="NZ_BJYK01000001.1"/>
</dbReference>
<evidence type="ECO:0000256" key="2">
    <source>
        <dbReference type="ARBA" id="ARBA00022801"/>
    </source>
</evidence>
<reference evidence="5 6" key="1">
    <citation type="submission" date="2019-07" db="EMBL/GenBank/DDBJ databases">
        <title>Whole genome shotgun sequence of Actinotalea fermentans NBRC 105374.</title>
        <authorList>
            <person name="Hosoyama A."/>
            <person name="Uohara A."/>
            <person name="Ohji S."/>
            <person name="Ichikawa N."/>
        </authorList>
    </citation>
    <scope>NUCLEOTIDE SEQUENCE [LARGE SCALE GENOMIC DNA]</scope>
    <source>
        <strain evidence="5 6">NBRC 105374</strain>
    </source>
</reference>
<evidence type="ECO:0000259" key="4">
    <source>
        <dbReference type="Pfam" id="PF03061"/>
    </source>
</evidence>
<dbReference type="SUPFAM" id="SSF54637">
    <property type="entry name" value="Thioesterase/thiol ester dehydrase-isomerase"/>
    <property type="match status" value="1"/>
</dbReference>
<evidence type="ECO:0000256" key="1">
    <source>
        <dbReference type="ARBA" id="ARBA00008324"/>
    </source>
</evidence>
<evidence type="ECO:0000313" key="5">
    <source>
        <dbReference type="EMBL" id="GEN79055.1"/>
    </source>
</evidence>
<feature type="region of interest" description="Disordered" evidence="3">
    <location>
        <begin position="1"/>
        <end position="34"/>
    </location>
</feature>
<proteinExistence type="inferred from homology"/>
<dbReference type="OrthoDB" id="9798208at2"/>
<dbReference type="InterPro" id="IPR003736">
    <property type="entry name" value="PAAI_dom"/>
</dbReference>
<evidence type="ECO:0000313" key="6">
    <source>
        <dbReference type="Proteomes" id="UP000321484"/>
    </source>
</evidence>
<evidence type="ECO:0000256" key="3">
    <source>
        <dbReference type="SAM" id="MobiDB-lite"/>
    </source>
</evidence>
<dbReference type="GO" id="GO:0061522">
    <property type="term" value="F:1,4-dihydroxy-2-naphthoyl-CoA thioesterase activity"/>
    <property type="evidence" value="ECO:0007669"/>
    <property type="project" value="TreeGrafter"/>
</dbReference>
<comment type="caution">
    <text evidence="5">The sequence shown here is derived from an EMBL/GenBank/DDBJ whole genome shotgun (WGS) entry which is preliminary data.</text>
</comment>
<dbReference type="PANTHER" id="PTHR43240">
    <property type="entry name" value="1,4-DIHYDROXY-2-NAPHTHOYL-COA THIOESTERASE 1"/>
    <property type="match status" value="1"/>
</dbReference>
<dbReference type="PANTHER" id="PTHR43240:SF5">
    <property type="entry name" value="1,4-DIHYDROXY-2-NAPHTHOYL-COA THIOESTERASE 1"/>
    <property type="match status" value="1"/>
</dbReference>
<feature type="domain" description="Thioesterase" evidence="4">
    <location>
        <begin position="80"/>
        <end position="157"/>
    </location>
</feature>
<keyword evidence="2" id="KW-0378">Hydrolase</keyword>
<comment type="similarity">
    <text evidence="1">Belongs to the thioesterase PaaI family.</text>
</comment>
<gene>
    <name evidence="5" type="ORF">AFE02nite_07890</name>
</gene>
<protein>
    <recommendedName>
        <fullName evidence="4">Thioesterase domain-containing protein</fullName>
    </recommendedName>
</protein>
<dbReference type="EMBL" id="BJYK01000001">
    <property type="protein sequence ID" value="GEN79055.1"/>
    <property type="molecule type" value="Genomic_DNA"/>
</dbReference>
<name>A0A511YV26_9CELL</name>
<dbReference type="Pfam" id="PF03061">
    <property type="entry name" value="4HBT"/>
    <property type="match status" value="1"/>
</dbReference>